<accession>A0A177E7E9</accession>
<evidence type="ECO:0000313" key="1">
    <source>
        <dbReference type="EMBL" id="OAG27864.1"/>
    </source>
</evidence>
<protein>
    <recommendedName>
        <fullName evidence="3">Haem-binding uptake Tiki superfamily ChaN domain-containing protein</fullName>
    </recommendedName>
</protein>
<evidence type="ECO:0000313" key="2">
    <source>
        <dbReference type="Proteomes" id="UP000076964"/>
    </source>
</evidence>
<gene>
    <name evidence="1" type="ORF">TH606_04850</name>
</gene>
<dbReference type="OrthoDB" id="5405171at2"/>
<dbReference type="STRING" id="1795632.TH606_04850"/>
<dbReference type="RefSeq" id="WP_068541796.1">
    <property type="nucleotide sequence ID" value="NZ_LSFI01000018.1"/>
</dbReference>
<comment type="caution">
    <text evidence="1">The sequence shown here is derived from an EMBL/GenBank/DDBJ whole genome shotgun (WGS) entry which is preliminary data.</text>
</comment>
<dbReference type="EMBL" id="LSFI01000018">
    <property type="protein sequence ID" value="OAG27864.1"/>
    <property type="molecule type" value="Genomic_DNA"/>
</dbReference>
<dbReference type="Proteomes" id="UP000076964">
    <property type="component" value="Unassembled WGS sequence"/>
</dbReference>
<dbReference type="AlphaFoldDB" id="A0A177E7E9"/>
<name>A0A177E7E9_9BACT</name>
<keyword evidence="2" id="KW-1185">Reference proteome</keyword>
<sequence length="219" mass="25447">MDIVEINANFDSDYQLKQLISRKDIFLLGTIHRLKEAQDILKDFLLLTNPAVITVEISPYSLSWRRKREKLWLNKFEETLIQEKLPLTPALESLKMALAMPYEYKIARDLNIAPVIPIDLNKPAKKYLKELESALNPENLKKLATMPLSPQKEKALARLFLKKLYQPSINFYDRKREAYMAQKIKILAKRRPLVHIGGWRHLAGLSSYFKDAFTGIILP</sequence>
<organism evidence="1 2">
    <name type="scientific">Thermodesulfatator autotrophicus</name>
    <dbReference type="NCBI Taxonomy" id="1795632"/>
    <lineage>
        <taxon>Bacteria</taxon>
        <taxon>Pseudomonadati</taxon>
        <taxon>Thermodesulfobacteriota</taxon>
        <taxon>Thermodesulfobacteria</taxon>
        <taxon>Thermodesulfobacteriales</taxon>
        <taxon>Thermodesulfatatoraceae</taxon>
        <taxon>Thermodesulfatator</taxon>
    </lineage>
</organism>
<proteinExistence type="predicted"/>
<evidence type="ECO:0008006" key="3">
    <source>
        <dbReference type="Google" id="ProtNLM"/>
    </source>
</evidence>
<reference evidence="1 2" key="1">
    <citation type="submission" date="2016-02" db="EMBL/GenBank/DDBJ databases">
        <title>Draft genome sequence of Thermodesulfatator sp. S606.</title>
        <authorList>
            <person name="Lai Q."/>
            <person name="Cao J."/>
            <person name="Dupont S."/>
            <person name="Shao Z."/>
            <person name="Jebbar M."/>
            <person name="Alain K."/>
        </authorList>
    </citation>
    <scope>NUCLEOTIDE SEQUENCE [LARGE SCALE GENOMIC DNA]</scope>
    <source>
        <strain evidence="1 2">S606</strain>
    </source>
</reference>